<evidence type="ECO:0000313" key="3">
    <source>
        <dbReference type="Proteomes" id="UP000316778"/>
    </source>
</evidence>
<proteinExistence type="predicted"/>
<sequence>MKSITAMPHKKQAAMYFTESFVSVMIIGALILISIAVIVLLALLITDIKNKKLW</sequence>
<evidence type="ECO:0000313" key="2">
    <source>
        <dbReference type="EMBL" id="TWI84042.1"/>
    </source>
</evidence>
<dbReference type="AlphaFoldDB" id="A0A562SS48"/>
<keyword evidence="1" id="KW-1133">Transmembrane helix</keyword>
<dbReference type="Proteomes" id="UP000316778">
    <property type="component" value="Unassembled WGS sequence"/>
</dbReference>
<keyword evidence="3" id="KW-1185">Reference proteome</keyword>
<name>A0A562SS48_CHIJA</name>
<gene>
    <name evidence="2" type="ORF">LX66_4404</name>
</gene>
<keyword evidence="1" id="KW-0472">Membrane</keyword>
<protein>
    <submittedName>
        <fullName evidence="2">Uncharacterized protein</fullName>
    </submittedName>
</protein>
<organism evidence="2 3">
    <name type="scientific">Chitinophaga japonensis</name>
    <name type="common">Flexibacter japonensis</name>
    <dbReference type="NCBI Taxonomy" id="104662"/>
    <lineage>
        <taxon>Bacteria</taxon>
        <taxon>Pseudomonadati</taxon>
        <taxon>Bacteroidota</taxon>
        <taxon>Chitinophagia</taxon>
        <taxon>Chitinophagales</taxon>
        <taxon>Chitinophagaceae</taxon>
        <taxon>Chitinophaga</taxon>
    </lineage>
</organism>
<evidence type="ECO:0000256" key="1">
    <source>
        <dbReference type="SAM" id="Phobius"/>
    </source>
</evidence>
<feature type="transmembrane region" description="Helical" evidence="1">
    <location>
        <begin position="21"/>
        <end position="45"/>
    </location>
</feature>
<dbReference type="EMBL" id="VLLG01000005">
    <property type="protein sequence ID" value="TWI84042.1"/>
    <property type="molecule type" value="Genomic_DNA"/>
</dbReference>
<reference evidence="2 3" key="1">
    <citation type="journal article" date="2013" name="Stand. Genomic Sci.">
        <title>Genomic Encyclopedia of Type Strains, Phase I: The one thousand microbial genomes (KMG-I) project.</title>
        <authorList>
            <person name="Kyrpides N.C."/>
            <person name="Woyke T."/>
            <person name="Eisen J.A."/>
            <person name="Garrity G."/>
            <person name="Lilburn T.G."/>
            <person name="Beck B.J."/>
            <person name="Whitman W.B."/>
            <person name="Hugenholtz P."/>
            <person name="Klenk H.P."/>
        </authorList>
    </citation>
    <scope>NUCLEOTIDE SEQUENCE [LARGE SCALE GENOMIC DNA]</scope>
    <source>
        <strain evidence="2 3">DSM 13484</strain>
    </source>
</reference>
<comment type="caution">
    <text evidence="2">The sequence shown here is derived from an EMBL/GenBank/DDBJ whole genome shotgun (WGS) entry which is preliminary data.</text>
</comment>
<keyword evidence="1" id="KW-0812">Transmembrane</keyword>
<accession>A0A562SS48</accession>